<keyword evidence="2" id="KW-0472">Membrane</keyword>
<evidence type="ECO:0000313" key="3">
    <source>
        <dbReference type="EMBL" id="ETO24453.1"/>
    </source>
</evidence>
<keyword evidence="4" id="KW-1185">Reference proteome</keyword>
<proteinExistence type="predicted"/>
<organism evidence="3 4">
    <name type="scientific">Reticulomyxa filosa</name>
    <dbReference type="NCBI Taxonomy" id="46433"/>
    <lineage>
        <taxon>Eukaryota</taxon>
        <taxon>Sar</taxon>
        <taxon>Rhizaria</taxon>
        <taxon>Retaria</taxon>
        <taxon>Foraminifera</taxon>
        <taxon>Monothalamids</taxon>
        <taxon>Reticulomyxidae</taxon>
        <taxon>Reticulomyxa</taxon>
    </lineage>
</organism>
<dbReference type="Proteomes" id="UP000023152">
    <property type="component" value="Unassembled WGS sequence"/>
</dbReference>
<feature type="compositionally biased region" description="Low complexity" evidence="1">
    <location>
        <begin position="355"/>
        <end position="376"/>
    </location>
</feature>
<gene>
    <name evidence="3" type="ORF">RFI_12706</name>
</gene>
<accession>X6NEX9</accession>
<dbReference type="AlphaFoldDB" id="X6NEX9"/>
<keyword evidence="2" id="KW-0812">Transmembrane</keyword>
<evidence type="ECO:0000313" key="4">
    <source>
        <dbReference type="Proteomes" id="UP000023152"/>
    </source>
</evidence>
<reference evidence="3 4" key="1">
    <citation type="journal article" date="2013" name="Curr. Biol.">
        <title>The Genome of the Foraminiferan Reticulomyxa filosa.</title>
        <authorList>
            <person name="Glockner G."/>
            <person name="Hulsmann N."/>
            <person name="Schleicher M."/>
            <person name="Noegel A.A."/>
            <person name="Eichinger L."/>
            <person name="Gallinger C."/>
            <person name="Pawlowski J."/>
            <person name="Sierra R."/>
            <person name="Euteneuer U."/>
            <person name="Pillet L."/>
            <person name="Moustafa A."/>
            <person name="Platzer M."/>
            <person name="Groth M."/>
            <person name="Szafranski K."/>
            <person name="Schliwa M."/>
        </authorList>
    </citation>
    <scope>NUCLEOTIDE SEQUENCE [LARGE SCALE GENOMIC DNA]</scope>
</reference>
<sequence>MSADSHMHMHTHTFFFFLKKKKKKERTQERWLAFHLDYLKIPNRRTSPVVLIAQLEALLNVAKQMDFVGRKTNEIKVLEETFEIVRNLATSGKGRPVKRTCYMLMCYVRTCIYIYMHIHNTYMYMYICMCLLIVAIMLRGPSSMYEKLPNFLESHVLKHLDDLDKAGDSLKMLVLLFEGTNNPFPFHERRPINWKTYVRVDDNETARKDHMQIVFRAFMRGKTLKNLYHRHWRLCIRVFVHLCAQQLDFAITTLLPQLFDIKKSSTEQIVLGLDVISEMMRRGGDFVRQHQPSPDLLSTANDFLPAMLRQVEQLIGVEKLGRRKEALILNDRLGDDEFMHLTLFKEFHCNHAVNDNNNNNSNNSNNNNNNNKNNGNENDHTSAHDHNHNEENWSIPTPSWETMHHLVLTQENLPTKLLASQAHEHEDEKLVAEHSLQEKKREELMLNDSAYVSLTNKDLLKISFVKDDKLAKQILMVRQRHANEAALEEMIKKAKVSNRREYMQVLKACLRTALSLRSELILCEVKQGNKLYIGNLLLHPDYEIVELAISVLIHVSKEETYVFLLVSLLLVNTHTQNCFDL</sequence>
<evidence type="ECO:0000256" key="1">
    <source>
        <dbReference type="SAM" id="MobiDB-lite"/>
    </source>
</evidence>
<name>X6NEX9_RETFI</name>
<dbReference type="EMBL" id="ASPP01009215">
    <property type="protein sequence ID" value="ETO24453.1"/>
    <property type="molecule type" value="Genomic_DNA"/>
</dbReference>
<comment type="caution">
    <text evidence="3">The sequence shown here is derived from an EMBL/GenBank/DDBJ whole genome shotgun (WGS) entry which is preliminary data.</text>
</comment>
<feature type="compositionally biased region" description="Basic and acidic residues" evidence="1">
    <location>
        <begin position="377"/>
        <end position="391"/>
    </location>
</feature>
<feature type="transmembrane region" description="Helical" evidence="2">
    <location>
        <begin position="122"/>
        <end position="138"/>
    </location>
</feature>
<evidence type="ECO:0000256" key="2">
    <source>
        <dbReference type="SAM" id="Phobius"/>
    </source>
</evidence>
<protein>
    <submittedName>
        <fullName evidence="3">Uncharacterized protein</fullName>
    </submittedName>
</protein>
<feature type="region of interest" description="Disordered" evidence="1">
    <location>
        <begin position="355"/>
        <end position="397"/>
    </location>
</feature>
<keyword evidence="2" id="KW-1133">Transmembrane helix</keyword>